<proteinExistence type="predicted"/>
<name>A0A2Z3L8V4_9BACT</name>
<dbReference type="Proteomes" id="UP000245872">
    <property type="component" value="Chromosome"/>
</dbReference>
<accession>A0A2Z3L8V4</accession>
<evidence type="ECO:0000313" key="1">
    <source>
        <dbReference type="EMBL" id="AWN81831.1"/>
    </source>
</evidence>
<dbReference type="KEGG" id="cher:DK880_00510"/>
<dbReference type="RefSeq" id="WP_109997253.1">
    <property type="nucleotide sequence ID" value="NZ_CP029619.1"/>
</dbReference>
<keyword evidence="2" id="KW-1185">Reference proteome</keyword>
<evidence type="ECO:0000313" key="2">
    <source>
        <dbReference type="Proteomes" id="UP000245872"/>
    </source>
</evidence>
<sequence>MKSFLLLPLKTPTASPQNALAQEGTILEKAIQHVTQSIAFVEGTTPFLKEDFQSILDKFAEWAYYFKSRAKRQDQLLVQPSVILLEALIDAGEVAYQKEKGYLVVSESLFIYLFIRIKMI</sequence>
<organism evidence="1 2">
    <name type="scientific">Candidatus Cardinium hertigii</name>
    <dbReference type="NCBI Taxonomy" id="247481"/>
    <lineage>
        <taxon>Bacteria</taxon>
        <taxon>Pseudomonadati</taxon>
        <taxon>Bacteroidota</taxon>
        <taxon>Cytophagia</taxon>
        <taxon>Cytophagales</taxon>
        <taxon>Amoebophilaceae</taxon>
        <taxon>Candidatus Cardinium</taxon>
    </lineage>
</organism>
<dbReference type="AlphaFoldDB" id="A0A2Z3L8V4"/>
<dbReference type="EMBL" id="CP029619">
    <property type="protein sequence ID" value="AWN81831.1"/>
    <property type="molecule type" value="Genomic_DNA"/>
</dbReference>
<reference evidence="1 2" key="1">
    <citation type="submission" date="2018-05" db="EMBL/GenBank/DDBJ databases">
        <title>Candidatus Cardinium hertigii Genome Assembly.</title>
        <authorList>
            <person name="Showmaker K.C."/>
            <person name="Walden K.O."/>
            <person name="Fields C.J."/>
            <person name="Lambert K.N."/>
            <person name="Hudson M.E."/>
        </authorList>
    </citation>
    <scope>NUCLEOTIDE SEQUENCE [LARGE SCALE GENOMIC DNA]</scope>
    <source>
        <strain evidence="2">cHgTN10</strain>
    </source>
</reference>
<protein>
    <submittedName>
        <fullName evidence="1">Uncharacterized protein</fullName>
    </submittedName>
</protein>
<gene>
    <name evidence="1" type="ORF">DK880_00510</name>
</gene>